<protein>
    <submittedName>
        <fullName evidence="2">Uncharacterized protein</fullName>
    </submittedName>
</protein>
<dbReference type="Proteomes" id="UP000295680">
    <property type="component" value="Unassembled WGS sequence"/>
</dbReference>
<keyword evidence="3" id="KW-1185">Reference proteome</keyword>
<accession>A0A4R2JRH1</accession>
<evidence type="ECO:0000313" key="3">
    <source>
        <dbReference type="Proteomes" id="UP000295680"/>
    </source>
</evidence>
<dbReference type="EMBL" id="SLWS01000002">
    <property type="protein sequence ID" value="TCO62851.1"/>
    <property type="molecule type" value="Genomic_DNA"/>
</dbReference>
<evidence type="ECO:0000313" key="2">
    <source>
        <dbReference type="EMBL" id="TCO62851.1"/>
    </source>
</evidence>
<evidence type="ECO:0000256" key="1">
    <source>
        <dbReference type="SAM" id="MobiDB-lite"/>
    </source>
</evidence>
<comment type="caution">
    <text evidence="2">The sequence shown here is derived from an EMBL/GenBank/DDBJ whole genome shotgun (WGS) entry which is preliminary data.</text>
</comment>
<gene>
    <name evidence="2" type="ORF">EV192_102990</name>
</gene>
<organism evidence="2 3">
    <name type="scientific">Actinocrispum wychmicini</name>
    <dbReference type="NCBI Taxonomy" id="1213861"/>
    <lineage>
        <taxon>Bacteria</taxon>
        <taxon>Bacillati</taxon>
        <taxon>Actinomycetota</taxon>
        <taxon>Actinomycetes</taxon>
        <taxon>Pseudonocardiales</taxon>
        <taxon>Pseudonocardiaceae</taxon>
        <taxon>Actinocrispum</taxon>
    </lineage>
</organism>
<name>A0A4R2JRH1_9PSEU</name>
<dbReference type="AlphaFoldDB" id="A0A4R2JRH1"/>
<dbReference type="RefSeq" id="WP_165960282.1">
    <property type="nucleotide sequence ID" value="NZ_SLWS01000002.1"/>
</dbReference>
<proteinExistence type="predicted"/>
<sequence>MAGVGLGAPADIDQLQRRITELEQQVVELHGKVAERDQELDTARTANRELITTSTDEPDRTNRADQAYAEPGMSPPR</sequence>
<feature type="region of interest" description="Disordered" evidence="1">
    <location>
        <begin position="38"/>
        <end position="77"/>
    </location>
</feature>
<reference evidence="2 3" key="1">
    <citation type="submission" date="2019-03" db="EMBL/GenBank/DDBJ databases">
        <title>Genomic Encyclopedia of Type Strains, Phase IV (KMG-IV): sequencing the most valuable type-strain genomes for metagenomic binning, comparative biology and taxonomic classification.</title>
        <authorList>
            <person name="Goeker M."/>
        </authorList>
    </citation>
    <scope>NUCLEOTIDE SEQUENCE [LARGE SCALE GENOMIC DNA]</scope>
    <source>
        <strain evidence="2 3">DSM 45934</strain>
    </source>
</reference>